<dbReference type="InterPro" id="IPR001496">
    <property type="entry name" value="SOCS_box"/>
</dbReference>
<dbReference type="PRINTS" id="PR01415">
    <property type="entry name" value="ANKYRIN"/>
</dbReference>
<organism evidence="6 7">
    <name type="scientific">Branchiostoma lanceolatum</name>
    <name type="common">Common lancelet</name>
    <name type="synonym">Amphioxus lanceolatum</name>
    <dbReference type="NCBI Taxonomy" id="7740"/>
    <lineage>
        <taxon>Eukaryota</taxon>
        <taxon>Metazoa</taxon>
        <taxon>Chordata</taxon>
        <taxon>Cephalochordata</taxon>
        <taxon>Leptocardii</taxon>
        <taxon>Amphioxiformes</taxon>
        <taxon>Branchiostomatidae</taxon>
        <taxon>Branchiostoma</taxon>
    </lineage>
</organism>
<evidence type="ECO:0000313" key="6">
    <source>
        <dbReference type="EMBL" id="CAH1258307.1"/>
    </source>
</evidence>
<dbReference type="PROSITE" id="PS50297">
    <property type="entry name" value="ANK_REP_REGION"/>
    <property type="match status" value="4"/>
</dbReference>
<gene>
    <name evidence="6" type="primary">ANK1</name>
    <name evidence="6" type="ORF">BLAG_LOCUS15928</name>
</gene>
<evidence type="ECO:0000256" key="2">
    <source>
        <dbReference type="ARBA" id="ARBA00022737"/>
    </source>
</evidence>
<dbReference type="OrthoDB" id="21416at2759"/>
<dbReference type="Gene3D" id="1.25.40.20">
    <property type="entry name" value="Ankyrin repeat-containing domain"/>
    <property type="match status" value="3"/>
</dbReference>
<dbReference type="InterPro" id="IPR036036">
    <property type="entry name" value="SOCS_box-like_dom_sf"/>
</dbReference>
<evidence type="ECO:0000256" key="4">
    <source>
        <dbReference type="PROSITE-ProRule" id="PRU00023"/>
    </source>
</evidence>
<dbReference type="Pfam" id="PF00023">
    <property type="entry name" value="Ank"/>
    <property type="match status" value="1"/>
</dbReference>
<feature type="repeat" description="ANK" evidence="4">
    <location>
        <begin position="136"/>
        <end position="168"/>
    </location>
</feature>
<dbReference type="SUPFAM" id="SSF158235">
    <property type="entry name" value="SOCS box-like"/>
    <property type="match status" value="1"/>
</dbReference>
<keyword evidence="7" id="KW-1185">Reference proteome</keyword>
<dbReference type="GO" id="GO:0035556">
    <property type="term" value="P:intracellular signal transduction"/>
    <property type="evidence" value="ECO:0007669"/>
    <property type="project" value="InterPro"/>
</dbReference>
<dbReference type="InterPro" id="IPR050889">
    <property type="entry name" value="Dendritic_Spine_Reg/Scaffold"/>
</dbReference>
<dbReference type="GO" id="GO:0016567">
    <property type="term" value="P:protein ubiquitination"/>
    <property type="evidence" value="ECO:0007669"/>
    <property type="project" value="UniProtKB-UniPathway"/>
</dbReference>
<dbReference type="PANTHER" id="PTHR24166">
    <property type="entry name" value="ROLLING PEBBLES, ISOFORM B"/>
    <property type="match status" value="1"/>
</dbReference>
<feature type="repeat" description="ANK" evidence="4">
    <location>
        <begin position="206"/>
        <end position="238"/>
    </location>
</feature>
<dbReference type="EMBL" id="OV696688">
    <property type="protein sequence ID" value="CAH1258307.1"/>
    <property type="molecule type" value="Genomic_DNA"/>
</dbReference>
<comment type="pathway">
    <text evidence="1">Protein modification; protein ubiquitination.</text>
</comment>
<evidence type="ECO:0000259" key="5">
    <source>
        <dbReference type="PROSITE" id="PS50225"/>
    </source>
</evidence>
<keyword evidence="3 4" id="KW-0040">ANK repeat</keyword>
<sequence length="414" mass="45887">MAFRDREQERQRQISLGRQLVEASRKGEGSVIRNLLKVGASVDAEEFNRTLFYASQNYLTPLQEAAKFGHADCVRVLIQHAADVNTCDRFDVTAVHLAGEGGHVQCLHALLEAGADPNKGTKYSKPGAYTAYPHPGGTTPLHLAATNDHVDCIRELIINGADYNSQDELGRTSLYISSYRQSEKGVLTHLQNAMGRDILSLPVYQTEETPLHESVRHGMTDAVRALLRHGSDANAMNSSGHSPFHCAVFHTDKFTMAMVKDMLTLGYNTDVNLPTTAGAYPLFFACFTDGFRGQRRPELGELLIAYGAKPELLHKKSGPLITSELKSRDTDMTILQSVADTQPMISRKYLAPDFFAPPIPAQKRAWLEDMTRSPRNLQHLARCVIRAALGQFGLRRVSELPIPSTLKDYLLLQT</sequence>
<feature type="repeat" description="ANK" evidence="4">
    <location>
        <begin position="57"/>
        <end position="89"/>
    </location>
</feature>
<dbReference type="CDD" id="cd03587">
    <property type="entry name" value="SOCS"/>
    <property type="match status" value="1"/>
</dbReference>
<dbReference type="SMART" id="SM00969">
    <property type="entry name" value="SOCS_box"/>
    <property type="match status" value="1"/>
</dbReference>
<reference evidence="6" key="1">
    <citation type="submission" date="2022-01" db="EMBL/GenBank/DDBJ databases">
        <authorList>
            <person name="Braso-Vives M."/>
        </authorList>
    </citation>
    <scope>NUCLEOTIDE SEQUENCE</scope>
</reference>
<dbReference type="Proteomes" id="UP000838412">
    <property type="component" value="Chromosome 3"/>
</dbReference>
<dbReference type="PANTHER" id="PTHR24166:SF48">
    <property type="entry name" value="PROTEIN VAPYRIN"/>
    <property type="match status" value="1"/>
</dbReference>
<protein>
    <submittedName>
        <fullName evidence="6">ANK1 protein</fullName>
    </submittedName>
</protein>
<dbReference type="Pfam" id="PF07525">
    <property type="entry name" value="SOCS_box"/>
    <property type="match status" value="1"/>
</dbReference>
<dbReference type="Pfam" id="PF12796">
    <property type="entry name" value="Ank_2"/>
    <property type="match status" value="2"/>
</dbReference>
<dbReference type="InterPro" id="IPR002110">
    <property type="entry name" value="Ankyrin_rpt"/>
</dbReference>
<proteinExistence type="predicted"/>
<dbReference type="UniPathway" id="UPA00143"/>
<dbReference type="PROSITE" id="PS50225">
    <property type="entry name" value="SOCS"/>
    <property type="match status" value="1"/>
</dbReference>
<dbReference type="SMART" id="SM00248">
    <property type="entry name" value="ANK"/>
    <property type="match status" value="6"/>
</dbReference>
<dbReference type="SUPFAM" id="SSF48403">
    <property type="entry name" value="Ankyrin repeat"/>
    <property type="match status" value="1"/>
</dbReference>
<keyword evidence="2" id="KW-0677">Repeat</keyword>
<dbReference type="PROSITE" id="PS50088">
    <property type="entry name" value="ANK_REPEAT"/>
    <property type="match status" value="4"/>
</dbReference>
<dbReference type="Gene3D" id="1.10.750.20">
    <property type="entry name" value="SOCS box"/>
    <property type="match status" value="1"/>
</dbReference>
<name>A0A8J9ZQM3_BRALA</name>
<evidence type="ECO:0000256" key="3">
    <source>
        <dbReference type="ARBA" id="ARBA00023043"/>
    </source>
</evidence>
<evidence type="ECO:0000313" key="7">
    <source>
        <dbReference type="Proteomes" id="UP000838412"/>
    </source>
</evidence>
<feature type="domain" description="SOCS box" evidence="5">
    <location>
        <begin position="367"/>
        <end position="414"/>
    </location>
</feature>
<dbReference type="AlphaFoldDB" id="A0A8J9ZQM3"/>
<evidence type="ECO:0000256" key="1">
    <source>
        <dbReference type="ARBA" id="ARBA00004906"/>
    </source>
</evidence>
<feature type="repeat" description="ANK" evidence="4">
    <location>
        <begin position="90"/>
        <end position="122"/>
    </location>
</feature>
<accession>A0A8J9ZQM3</accession>
<dbReference type="FunFam" id="1.10.750.20:FF:000001">
    <property type="entry name" value="Ankyrin repeat and SOCS box containing 1"/>
    <property type="match status" value="1"/>
</dbReference>
<dbReference type="InterPro" id="IPR036770">
    <property type="entry name" value="Ankyrin_rpt-contain_sf"/>
</dbReference>